<dbReference type="EC" id="3.4.16.4" evidence="5"/>
<dbReference type="RefSeq" id="WP_377004320.1">
    <property type="nucleotide sequence ID" value="NZ_JBHSGG010000024.1"/>
</dbReference>
<comment type="caution">
    <text evidence="5">The sequence shown here is derived from an EMBL/GenBank/DDBJ whole genome shotgun (WGS) entry which is preliminary data.</text>
</comment>
<dbReference type="Proteomes" id="UP001595892">
    <property type="component" value="Unassembled WGS sequence"/>
</dbReference>
<dbReference type="Gene3D" id="3.50.80.20">
    <property type="entry name" value="D-Ala-D-Ala carboxypeptidase C, peptidase S13"/>
    <property type="match status" value="1"/>
</dbReference>
<feature type="chain" id="PRO_5046124377" evidence="4">
    <location>
        <begin position="23"/>
        <end position="519"/>
    </location>
</feature>
<feature type="compositionally biased region" description="Pro residues" evidence="3">
    <location>
        <begin position="24"/>
        <end position="36"/>
    </location>
</feature>
<dbReference type="InterPro" id="IPR012338">
    <property type="entry name" value="Beta-lactam/transpept-like"/>
</dbReference>
<evidence type="ECO:0000256" key="2">
    <source>
        <dbReference type="ARBA" id="ARBA00022801"/>
    </source>
</evidence>
<reference evidence="6" key="1">
    <citation type="journal article" date="2019" name="Int. J. Syst. Evol. Microbiol.">
        <title>The Global Catalogue of Microorganisms (GCM) 10K type strain sequencing project: providing services to taxonomists for standard genome sequencing and annotation.</title>
        <authorList>
            <consortium name="The Broad Institute Genomics Platform"/>
            <consortium name="The Broad Institute Genome Sequencing Center for Infectious Disease"/>
            <person name="Wu L."/>
            <person name="Ma J."/>
        </authorList>
    </citation>
    <scope>NUCLEOTIDE SEQUENCE [LARGE SCALE GENOMIC DNA]</scope>
    <source>
        <strain evidence="6">CGMCC 1.13574</strain>
    </source>
</reference>
<dbReference type="Gene3D" id="3.40.710.10">
    <property type="entry name" value="DD-peptidase/beta-lactamase superfamily"/>
    <property type="match status" value="2"/>
</dbReference>
<dbReference type="NCBIfam" id="TIGR00666">
    <property type="entry name" value="PBP4"/>
    <property type="match status" value="1"/>
</dbReference>
<feature type="region of interest" description="Disordered" evidence="3">
    <location>
        <begin position="24"/>
        <end position="44"/>
    </location>
</feature>
<accession>A0ABV9NIV4</accession>
<evidence type="ECO:0000256" key="1">
    <source>
        <dbReference type="ARBA" id="ARBA00006096"/>
    </source>
</evidence>
<dbReference type="EMBL" id="JBHSGG010000024">
    <property type="protein sequence ID" value="MFC4728292.1"/>
    <property type="molecule type" value="Genomic_DNA"/>
</dbReference>
<dbReference type="InterPro" id="IPR000667">
    <property type="entry name" value="Peptidase_S13"/>
</dbReference>
<keyword evidence="5" id="KW-0645">Protease</keyword>
<protein>
    <submittedName>
        <fullName evidence="5">D-alanyl-D-alanine carboxypeptidase/D-alanyl-D-alanine-endopeptidase</fullName>
        <ecNumber evidence="5">3.4.16.4</ecNumber>
    </submittedName>
</protein>
<dbReference type="GO" id="GO:0009002">
    <property type="term" value="F:serine-type D-Ala-D-Ala carboxypeptidase activity"/>
    <property type="evidence" value="ECO:0007669"/>
    <property type="project" value="UniProtKB-EC"/>
</dbReference>
<dbReference type="Pfam" id="PF02113">
    <property type="entry name" value="Peptidase_S13"/>
    <property type="match status" value="1"/>
</dbReference>
<name>A0ABV9NIV4_9GAMM</name>
<dbReference type="PANTHER" id="PTHR30023:SF0">
    <property type="entry name" value="PENICILLIN-SENSITIVE CARBOXYPEPTIDASE A"/>
    <property type="match status" value="1"/>
</dbReference>
<gene>
    <name evidence="5" type="primary">dacB</name>
    <name evidence="5" type="ORF">ACFO3Q_08930</name>
</gene>
<keyword evidence="4" id="KW-0732">Signal</keyword>
<sequence>MNAPRPRPLLLLALLLAGCASAPPRPAPAPQPPPAAPAASPATVAPAAVHGDDARLVAAIARHVAQPRFAASHWGIHVLDLDSGRTLAAYAPDARAIPASNAKLYSAALALALLGPEHRIETTLEATGRIDADGVLHGDLVLRGGGDPSLGRMREGEAAAQWRSRLADALAQAGVRRVRGDLVAETTRYAGPPFGSGWEAGDLQTAFGATAPALGSGGNAVLVRVHPDGRVEAPAAAGLSTRSHLAPGTGGADDLGLYRAPGSDELVVHGRATGAAREFRLAAPDPARMAARELHGTLAERGIRIDGGVRVHAWPAPPLPAGTTLGRVVSPPLAELVRPALKDSDNLTAQHLLLQAGLAAQARGDCVDGGRPPASTEGWGVCGLRAFLAGAGIDPDTALLEEGAGLSRKTLVTPRATTALLAHSQRQPWGAALLDALPVAGVDGTLRNRMQGTPAAGRLRAKTGTLRYSHALAGVVEDARGRRIAFALMLDRHVPPAPGSGLPGAAADLDALAALIAGG</sequence>
<dbReference type="PANTHER" id="PTHR30023">
    <property type="entry name" value="D-ALANYL-D-ALANINE CARBOXYPEPTIDASE"/>
    <property type="match status" value="1"/>
</dbReference>
<evidence type="ECO:0000256" key="4">
    <source>
        <dbReference type="SAM" id="SignalP"/>
    </source>
</evidence>
<feature type="signal peptide" evidence="4">
    <location>
        <begin position="1"/>
        <end position="22"/>
    </location>
</feature>
<proteinExistence type="inferred from homology"/>
<evidence type="ECO:0000313" key="5">
    <source>
        <dbReference type="EMBL" id="MFC4728292.1"/>
    </source>
</evidence>
<evidence type="ECO:0000313" key="6">
    <source>
        <dbReference type="Proteomes" id="UP001595892"/>
    </source>
</evidence>
<keyword evidence="5" id="KW-0121">Carboxypeptidase</keyword>
<dbReference type="PROSITE" id="PS51257">
    <property type="entry name" value="PROKAR_LIPOPROTEIN"/>
    <property type="match status" value="1"/>
</dbReference>
<dbReference type="SUPFAM" id="SSF56601">
    <property type="entry name" value="beta-lactamase/transpeptidase-like"/>
    <property type="match status" value="1"/>
</dbReference>
<evidence type="ECO:0000256" key="3">
    <source>
        <dbReference type="SAM" id="MobiDB-lite"/>
    </source>
</evidence>
<keyword evidence="2 5" id="KW-0378">Hydrolase</keyword>
<keyword evidence="6" id="KW-1185">Reference proteome</keyword>
<organism evidence="5 6">
    <name type="scientific">Coralloluteibacterium thermophilum</name>
    <dbReference type="NCBI Taxonomy" id="2707049"/>
    <lineage>
        <taxon>Bacteria</taxon>
        <taxon>Pseudomonadati</taxon>
        <taxon>Pseudomonadota</taxon>
        <taxon>Gammaproteobacteria</taxon>
        <taxon>Lysobacterales</taxon>
        <taxon>Lysobacteraceae</taxon>
        <taxon>Coralloluteibacterium</taxon>
    </lineage>
</organism>
<dbReference type="PRINTS" id="PR00922">
    <property type="entry name" value="DADACBPTASE3"/>
</dbReference>
<comment type="similarity">
    <text evidence="1">Belongs to the peptidase S13 family.</text>
</comment>